<reference evidence="1 2" key="1">
    <citation type="journal article" date="2023" name="Science">
        <title>Complex scaffold remodeling in plant triterpene biosynthesis.</title>
        <authorList>
            <person name="De La Pena R."/>
            <person name="Hodgson H."/>
            <person name="Liu J.C."/>
            <person name="Stephenson M.J."/>
            <person name="Martin A.C."/>
            <person name="Owen C."/>
            <person name="Harkess A."/>
            <person name="Leebens-Mack J."/>
            <person name="Jimenez L.E."/>
            <person name="Osbourn A."/>
            <person name="Sattely E.S."/>
        </authorList>
    </citation>
    <scope>NUCLEOTIDE SEQUENCE [LARGE SCALE GENOMIC DNA]</scope>
    <source>
        <strain evidence="2">cv. JPN11</strain>
        <tissue evidence="1">Leaf</tissue>
    </source>
</reference>
<dbReference type="Proteomes" id="UP001164539">
    <property type="component" value="Chromosome 8"/>
</dbReference>
<evidence type="ECO:0000313" key="1">
    <source>
        <dbReference type="EMBL" id="KAJ4713115.1"/>
    </source>
</evidence>
<evidence type="ECO:0000313" key="2">
    <source>
        <dbReference type="Proteomes" id="UP001164539"/>
    </source>
</evidence>
<proteinExistence type="predicted"/>
<sequence>MTEEGINDLGIPDTVQHEGFHIRRNSSGKIGSLSGGMKIHSRYLRPSLGSCHDFCKYGAEHALEMKATVCMPVLKEVTETLAEGNDPKRTGTSAEGKKNLAIRVKSFPGSKAKRLDVPIVNAVVSSLTTEETILSEQEQVSSPLKETDLSVNHASDPKKKPKGAKKSSLRVQICSSGEVQGEEKLKKSKEMGSLSVNSPEFSSSKREGEAKRSEEMRSLVKSEREPSSFSLSPKHSLKISSSHNVESFNNVRKVSHLKTLKKVRKPRMPQQYSSLDVREKTLHVEPKSEKKIPNPLRNEMDVIGLSPPSSPSPKAKSSKPGQSGSHTAQFTRHSHNRIHATHSPASPREKGLRVSLLGNRTSRSYASSSLASFSTQSDASSEHDEIDSERQTSSGLKINYNNKPKGKTISLNDKCNPGKKLTFRRGKVVDIQIEDSSPKWLKFKLRHRERMLGDSQNGKGDANRKTVGKKEFDTTFSTPFSEKRNFRRAPLVSLSEHRETDTNTKNQLSDLDKEYKNTHEMDGTTNLKEECDQRQQLAEVLHSEDCISSPRKHSREKVLDNKNQRGKGGVSRKTLGKKKVVDGGEARKASKKLVLRHQDVEEKNSSSLFNNVIEETVSKLVGSSKSKVKALVGAFETVISLQDTKPLVTATAS</sequence>
<gene>
    <name evidence="1" type="ORF">OWV82_015255</name>
</gene>
<protein>
    <submittedName>
        <fullName evidence="1">Calmodulin-binding domain</fullName>
    </submittedName>
</protein>
<accession>A0ACC1XS42</accession>
<comment type="caution">
    <text evidence="1">The sequence shown here is derived from an EMBL/GenBank/DDBJ whole genome shotgun (WGS) entry which is preliminary data.</text>
</comment>
<dbReference type="EMBL" id="CM051401">
    <property type="protein sequence ID" value="KAJ4713115.1"/>
    <property type="molecule type" value="Genomic_DNA"/>
</dbReference>
<keyword evidence="2" id="KW-1185">Reference proteome</keyword>
<organism evidence="1 2">
    <name type="scientific">Melia azedarach</name>
    <name type="common">Chinaberry tree</name>
    <dbReference type="NCBI Taxonomy" id="155640"/>
    <lineage>
        <taxon>Eukaryota</taxon>
        <taxon>Viridiplantae</taxon>
        <taxon>Streptophyta</taxon>
        <taxon>Embryophyta</taxon>
        <taxon>Tracheophyta</taxon>
        <taxon>Spermatophyta</taxon>
        <taxon>Magnoliopsida</taxon>
        <taxon>eudicotyledons</taxon>
        <taxon>Gunneridae</taxon>
        <taxon>Pentapetalae</taxon>
        <taxon>rosids</taxon>
        <taxon>malvids</taxon>
        <taxon>Sapindales</taxon>
        <taxon>Meliaceae</taxon>
        <taxon>Melia</taxon>
    </lineage>
</organism>
<name>A0ACC1XS42_MELAZ</name>